<proteinExistence type="predicted"/>
<feature type="domain" description="ATPase dynein-related AAA" evidence="1">
    <location>
        <begin position="430"/>
        <end position="555"/>
    </location>
</feature>
<dbReference type="EMBL" id="JAJBNC010000065">
    <property type="protein sequence ID" value="MCB5495778.1"/>
    <property type="molecule type" value="Genomic_DNA"/>
</dbReference>
<dbReference type="PANTHER" id="PTHR37291:SF1">
    <property type="entry name" value="TYPE IV METHYL-DIRECTED RESTRICTION ENZYME ECOKMCRB SUBUNIT"/>
    <property type="match status" value="1"/>
</dbReference>
<organism evidence="2 3">
    <name type="scientific">Mediterraneibacter gnavus</name>
    <name type="common">Ruminococcus gnavus</name>
    <dbReference type="NCBI Taxonomy" id="33038"/>
    <lineage>
        <taxon>Bacteria</taxon>
        <taxon>Bacillati</taxon>
        <taxon>Bacillota</taxon>
        <taxon>Clostridia</taxon>
        <taxon>Lachnospirales</taxon>
        <taxon>Lachnospiraceae</taxon>
        <taxon>Mediterraneibacter</taxon>
    </lineage>
</organism>
<reference evidence="2" key="1">
    <citation type="submission" date="2021-10" db="EMBL/GenBank/DDBJ databases">
        <title>Collection of gut derived symbiotic bacterial strains cultured from healthy donors.</title>
        <authorList>
            <person name="Lin H."/>
            <person name="Littmann E."/>
            <person name="Claire K."/>
            <person name="Pamer E."/>
        </authorList>
    </citation>
    <scope>NUCLEOTIDE SEQUENCE</scope>
    <source>
        <strain evidence="2">MSK.23.4</strain>
    </source>
</reference>
<dbReference type="GO" id="GO:0016887">
    <property type="term" value="F:ATP hydrolysis activity"/>
    <property type="evidence" value="ECO:0007669"/>
    <property type="project" value="InterPro"/>
</dbReference>
<dbReference type="InterPro" id="IPR027417">
    <property type="entry name" value="P-loop_NTPase"/>
</dbReference>
<evidence type="ECO:0000313" key="3">
    <source>
        <dbReference type="Proteomes" id="UP001297422"/>
    </source>
</evidence>
<dbReference type="Pfam" id="PF07728">
    <property type="entry name" value="AAA_5"/>
    <property type="match status" value="1"/>
</dbReference>
<name>A0AAJ1B1X4_MEDGN</name>
<dbReference type="PANTHER" id="PTHR37291">
    <property type="entry name" value="5-METHYLCYTOSINE-SPECIFIC RESTRICTION ENZYME B"/>
    <property type="match status" value="1"/>
</dbReference>
<dbReference type="GO" id="GO:0005524">
    <property type="term" value="F:ATP binding"/>
    <property type="evidence" value="ECO:0007669"/>
    <property type="project" value="InterPro"/>
</dbReference>
<evidence type="ECO:0000259" key="1">
    <source>
        <dbReference type="Pfam" id="PF07728"/>
    </source>
</evidence>
<accession>A0AAJ1B1X4</accession>
<dbReference type="SUPFAM" id="SSF52540">
    <property type="entry name" value="P-loop containing nucleoside triphosphate hydrolases"/>
    <property type="match status" value="1"/>
</dbReference>
<dbReference type="Gene3D" id="3.40.50.300">
    <property type="entry name" value="P-loop containing nucleotide triphosphate hydrolases"/>
    <property type="match status" value="1"/>
</dbReference>
<dbReference type="AlphaFoldDB" id="A0AAJ1B1X4"/>
<dbReference type="RefSeq" id="WP_173880420.1">
    <property type="nucleotide sequence ID" value="NZ_JAAIMT010000069.1"/>
</dbReference>
<gene>
    <name evidence="2" type="ORF">LIQ10_18955</name>
</gene>
<dbReference type="InterPro" id="IPR052934">
    <property type="entry name" value="Methyl-DNA_Rec/Restrict_Enz"/>
</dbReference>
<feature type="non-terminal residue" evidence="2">
    <location>
        <position position="1"/>
    </location>
</feature>
<protein>
    <submittedName>
        <fullName evidence="2">AAA family ATPase</fullName>
    </submittedName>
</protein>
<evidence type="ECO:0000313" key="2">
    <source>
        <dbReference type="EMBL" id="MCB5495778.1"/>
    </source>
</evidence>
<comment type="caution">
    <text evidence="2">The sequence shown here is derived from an EMBL/GenBank/DDBJ whole genome shotgun (WGS) entry which is preliminary data.</text>
</comment>
<dbReference type="Proteomes" id="UP001297422">
    <property type="component" value="Unassembled WGS sequence"/>
</dbReference>
<sequence length="686" mass="79529">PYIILKIYSRNLIYSILDMQYRLSTYEQNRYFLGHGYFTGENVSLKIKYQLIPVLKQYISEGILDNGAMEPIRLLEAACNENKKEDPKRTEKNCFSDYKKGVSASRFLIEDGLDEKKPRNSKPSVPVENLIGRIIDQRLLLNDEIQNKLLFNTSICYREHENGGITYQAQLLANSQQYEKIRRGGSDGRKLYNGGTIKINKIEYHFTGGMQPKEYTIKNPKRNMNIWDIHDRYEIGESTSPNVILYRIIWQYYKTLIDNLKTYLAVYPEEQNKTKLLEYIVSEWNVFLGKFKLIKPMANSDANKKAENNKEANRKVREIISNLSVLWNNPGDVIMMPDGTEIILEGVDNEMSDSIYKEYKDTMELLGIKQMILQGPPGTSKTYSAKAFLKYMANNCTDEELADIQIADYSSEEKYCAKLFKGKGEPEVAWDIVQFHPSYGYEDFIRGIKVSTKPGSDTILYETVNKVLGNIAELAEKHKRTKFFLIIDEINRANLATVFGELIYGLEYRTEPVATPYSVNNNNRISMPDNLYIIGTMNTADKSIGGIDYAIRRRFLFFEQLPDVKVIQRYKSEKWGDQIELNAQACKLFENVERLFEEEYLSPEYRKEDVQIGHTYFLVDSKEKLKKRFEYQIIPVLKEYYKDGIIGFDSYDATDGFSGFLNCIAGKINMTSQREDIEKIFNDLIV</sequence>
<dbReference type="InterPro" id="IPR011704">
    <property type="entry name" value="ATPase_dyneun-rel_AAA"/>
</dbReference>